<dbReference type="PANTHER" id="PTHR14187">
    <property type="entry name" value="ALPHA KINASE/ELONGATION FACTOR 2 KINASE"/>
    <property type="match status" value="1"/>
</dbReference>
<dbReference type="InterPro" id="IPR043129">
    <property type="entry name" value="ATPase_NBD"/>
</dbReference>
<organism evidence="1 2">
    <name type="scientific">Penicillium brasilianum</name>
    <dbReference type="NCBI Taxonomy" id="104259"/>
    <lineage>
        <taxon>Eukaryota</taxon>
        <taxon>Fungi</taxon>
        <taxon>Dikarya</taxon>
        <taxon>Ascomycota</taxon>
        <taxon>Pezizomycotina</taxon>
        <taxon>Eurotiomycetes</taxon>
        <taxon>Eurotiomycetidae</taxon>
        <taxon>Eurotiales</taxon>
        <taxon>Aspergillaceae</taxon>
        <taxon>Penicillium</taxon>
    </lineage>
</organism>
<dbReference type="OrthoDB" id="2963168at2759"/>
<dbReference type="PANTHER" id="PTHR14187:SF5">
    <property type="entry name" value="HEAT SHOCK 70 KDA PROTEIN 12A"/>
    <property type="match status" value="1"/>
</dbReference>
<reference evidence="2" key="1">
    <citation type="journal article" date="2015" name="Genome Announc.">
        <title>Draft genome sequence of the fungus Penicillium brasilianum MG11.</title>
        <authorList>
            <person name="Horn F."/>
            <person name="Linde J."/>
            <person name="Mattern D.J."/>
            <person name="Walther G."/>
            <person name="Guthke R."/>
            <person name="Brakhage A.A."/>
            <person name="Valiante V."/>
        </authorList>
    </citation>
    <scope>NUCLEOTIDE SEQUENCE [LARGE SCALE GENOMIC DNA]</scope>
    <source>
        <strain evidence="2">MG11</strain>
    </source>
</reference>
<sequence length="168" mass="18678">MSPEKPLDARWYDKRRKSVLLSNADLEMLFHPALIGIAKALQRQIEQANHTTRAIVINKIILVGGFSLSPYLYRNLQQLFGSSYIIHRPDKAMTAMALGAVLCAYRPRTRLARCHYGFQGPDLTDESSKNKPALVAVLSGLTSQANQLCWVIKKVIPPWTGTLDGAST</sequence>
<dbReference type="STRING" id="104259.A0A0F7TQ94"/>
<dbReference type="AlphaFoldDB" id="A0A0F7TQ94"/>
<evidence type="ECO:0000313" key="1">
    <source>
        <dbReference type="EMBL" id="CEJ57615.1"/>
    </source>
</evidence>
<protein>
    <submittedName>
        <fullName evidence="1">Uncharacterized protein</fullName>
    </submittedName>
</protein>
<evidence type="ECO:0000313" key="2">
    <source>
        <dbReference type="Proteomes" id="UP000042958"/>
    </source>
</evidence>
<proteinExistence type="predicted"/>
<accession>A0A0F7TQ94</accession>
<dbReference type="Gene3D" id="3.90.640.10">
    <property type="entry name" value="Actin, Chain A, domain 4"/>
    <property type="match status" value="1"/>
</dbReference>
<dbReference type="Proteomes" id="UP000042958">
    <property type="component" value="Unassembled WGS sequence"/>
</dbReference>
<name>A0A0F7TQ94_PENBI</name>
<dbReference type="EMBL" id="CDHK01000005">
    <property type="protein sequence ID" value="CEJ57615.1"/>
    <property type="molecule type" value="Genomic_DNA"/>
</dbReference>
<dbReference type="Gene3D" id="3.30.420.40">
    <property type="match status" value="1"/>
</dbReference>
<dbReference type="SUPFAM" id="SSF53067">
    <property type="entry name" value="Actin-like ATPase domain"/>
    <property type="match status" value="1"/>
</dbReference>
<keyword evidence="2" id="KW-1185">Reference proteome</keyword>
<gene>
    <name evidence="1" type="ORF">PMG11_06303</name>
</gene>